<dbReference type="CDD" id="cd02440">
    <property type="entry name" value="AdoMet_MTases"/>
    <property type="match status" value="2"/>
</dbReference>
<dbReference type="SUPFAM" id="SSF53335">
    <property type="entry name" value="S-adenosyl-L-methionine-dependent methyltransferases"/>
    <property type="match status" value="2"/>
</dbReference>
<evidence type="ECO:0000259" key="1">
    <source>
        <dbReference type="Pfam" id="PF01593"/>
    </source>
</evidence>
<name>A0AAN9XGU0_PSOTE</name>
<dbReference type="GO" id="GO:0008168">
    <property type="term" value="F:methyltransferase activity"/>
    <property type="evidence" value="ECO:0007669"/>
    <property type="project" value="TreeGrafter"/>
</dbReference>
<evidence type="ECO:0000313" key="3">
    <source>
        <dbReference type="Proteomes" id="UP001386955"/>
    </source>
</evidence>
<dbReference type="InterPro" id="IPR036188">
    <property type="entry name" value="FAD/NAD-bd_sf"/>
</dbReference>
<proteinExistence type="predicted"/>
<organism evidence="2 3">
    <name type="scientific">Psophocarpus tetragonolobus</name>
    <name type="common">Winged bean</name>
    <name type="synonym">Dolichos tetragonolobus</name>
    <dbReference type="NCBI Taxonomy" id="3891"/>
    <lineage>
        <taxon>Eukaryota</taxon>
        <taxon>Viridiplantae</taxon>
        <taxon>Streptophyta</taxon>
        <taxon>Embryophyta</taxon>
        <taxon>Tracheophyta</taxon>
        <taxon>Spermatophyta</taxon>
        <taxon>Magnoliopsida</taxon>
        <taxon>eudicotyledons</taxon>
        <taxon>Gunneridae</taxon>
        <taxon>Pentapetalae</taxon>
        <taxon>rosids</taxon>
        <taxon>fabids</taxon>
        <taxon>Fabales</taxon>
        <taxon>Fabaceae</taxon>
        <taxon>Papilionoideae</taxon>
        <taxon>50 kb inversion clade</taxon>
        <taxon>NPAAA clade</taxon>
        <taxon>indigoferoid/millettioid clade</taxon>
        <taxon>Phaseoleae</taxon>
        <taxon>Psophocarpus</taxon>
    </lineage>
</organism>
<dbReference type="EMBL" id="JAYMYS010000005">
    <property type="protein sequence ID" value="KAK7391645.1"/>
    <property type="molecule type" value="Genomic_DNA"/>
</dbReference>
<dbReference type="SUPFAM" id="SSF51905">
    <property type="entry name" value="FAD/NAD(P)-binding domain"/>
    <property type="match status" value="2"/>
</dbReference>
<dbReference type="Pfam" id="PF13450">
    <property type="entry name" value="NAD_binding_8"/>
    <property type="match status" value="1"/>
</dbReference>
<dbReference type="InterPro" id="IPR029063">
    <property type="entry name" value="SAM-dependent_MTases_sf"/>
</dbReference>
<dbReference type="InterPro" id="IPR002937">
    <property type="entry name" value="Amino_oxidase"/>
</dbReference>
<dbReference type="Gene3D" id="3.40.50.150">
    <property type="entry name" value="Vaccinia Virus protein VP39"/>
    <property type="match status" value="2"/>
</dbReference>
<sequence length="1511" mass="171272">MVEKRGKMRVAVVGGGISGLISAYVLAKGGVNVVLYEKENWLGGHARTVHVHGIDVDLGFMVFNRVTYPNMLKFFENLGVDMNYQTCLFLLAWTTAVGANGEAEMACSACLRRRGIYLDMLENNPDIDRNEPLGEFVKSRGYSQLFQKAYLIPICGSFSSEGVMSFSAFSVLSFCRNHHLLQLFGRPQWLTVRWRSQNYVNKVKEELEREASQIITNREVHLVSPSEKGCVVHGKDGSQEMYDGCIMAVHAPDALRLLGDEATYDERRILGAFQYAYSDIFLHRDKNLMPQNPAAWSAWNFLGNNNNKVCVTYWLNILQNIKETSLPFLVTLNPDHIPENTLLTWSTGHPVPSVAAYKASLELDHIQRKRKIWFSGAYQGYGFLEDGFKAGMLAAHGILGRSCVLKANPKHMVPSWKELAARIFLTRFLSCYITTGCLILLEDGGTMFTFEGTGKNFSLKSVLRVHHPQFYWKVITQADLGLADAYINGDFSFVDKDEGLLNLILILIANRDSNAPNSKLKNRGWRNTLTQARRNISRHYDLSNDLFAIFLDETMTYSCAVFKARTINYLMLGINKTHEVLEIGCGWGSLAIEVVKQTGCKYTGITLSKEQLKLAEKRVKDAGLQVHFEAAAVEGEKVESFGECCMVEKRGKMRVAVVGGGISGLISAYVLAKGGVNVVLYEKENWLGGHARTVNVHGIDVDLGFMVFNRVTYPNMLEFFENLGVDMELSDMSFSVSLDNGRGCEWGSRNGLSGLFAQKRNVLNPYFWQMIREIVKFKDDVISYLDMLENNPDIDRNEPLGEFVKSRGYSQLFQKAYLIPICGSIWSCSSEGVMSFSAFSVLSFCRNHHLLQLFGRPQWLTVRWRSQNYVNKVKEELEREGSQIITNREVHLVSTFEKGCVVHCKDGSQEIYDGCIMAVHAPDALRLLGDEATYDERRILGAFQYAYSDIFLHRDKNLMPQNPAAWSAWNFLGNNNNKVCVTYWLNILQNIKETSLPFLVTLNPDHIPENTLLKWSTGHPIPSVAAFKASLELDHIQGKRKIWFSGAYQGYGFHEDGFKAGMLAAHDLLGRSCVLKTNPKHMVPSWKELAARIFVTRFLSCYITTGCLMLLEDGGTMFTFEGTGKSCSLKSVLRVHHPQFYWKVITQADLGLADAYINGDFSFVDKDEGLLNLILILIANRDSNAPNSKLKNRGWWTPVFLTSALTSAKFFMDHVSRRNTLTQARRNISRHYDLSNELFAIFLDETMTYSCAVFKNKDENLKDAQYRKISLLIEKARINKTHEVLEIGCGWGSLAIEVVKQTGCKYTGITLSKEQLKLAEKRVKDAGLQDRIKFLLCDYRQLPKTYKYDRIISCEMVEAVGHEYMEEFFGCCESVLADNGLFVLQFISIPDERYDAYRRSSDFIKEYIFPGGCLPSLSRITSSMAATSRLCVEHIENIGIHYYQTLRCWRKNFLERESEILALGFNEKFIRTWEYYFDYCGAGFKSLTLGNYQVVFSRPGNIPALGDPYKS</sequence>
<dbReference type="InterPro" id="IPR026669">
    <property type="entry name" value="Arsenite_MeTrfase-like"/>
</dbReference>
<accession>A0AAN9XGU0</accession>
<dbReference type="Gene3D" id="3.50.50.60">
    <property type="entry name" value="FAD/NAD(P)-binding domain"/>
    <property type="match status" value="2"/>
</dbReference>
<protein>
    <recommendedName>
        <fullName evidence="1">Amine oxidase domain-containing protein</fullName>
    </recommendedName>
</protein>
<comment type="caution">
    <text evidence="2">The sequence shown here is derived from an EMBL/GenBank/DDBJ whole genome shotgun (WGS) entry which is preliminary data.</text>
</comment>
<dbReference type="Gene3D" id="1.10.405.20">
    <property type="match status" value="1"/>
</dbReference>
<reference evidence="2 3" key="1">
    <citation type="submission" date="2024-01" db="EMBL/GenBank/DDBJ databases">
        <title>The genomes of 5 underutilized Papilionoideae crops provide insights into root nodulation and disease resistanc.</title>
        <authorList>
            <person name="Jiang F."/>
        </authorList>
    </citation>
    <scope>NUCLEOTIDE SEQUENCE [LARGE SCALE GENOMIC DNA]</scope>
    <source>
        <strain evidence="2">DUOXIRENSHENG_FW03</strain>
        <tissue evidence="2">Leaves</tissue>
    </source>
</reference>
<dbReference type="GO" id="GO:0016491">
    <property type="term" value="F:oxidoreductase activity"/>
    <property type="evidence" value="ECO:0007669"/>
    <property type="project" value="InterPro"/>
</dbReference>
<dbReference type="Gene3D" id="3.30.70.1990">
    <property type="match status" value="1"/>
</dbReference>
<evidence type="ECO:0000313" key="2">
    <source>
        <dbReference type="EMBL" id="KAK7391645.1"/>
    </source>
</evidence>
<dbReference type="PANTHER" id="PTHR43675:SF30">
    <property type="entry name" value="CYCLOPROPANE-FATTY-ACYL-PHOSPHOLIPID SYNTHASE"/>
    <property type="match status" value="1"/>
</dbReference>
<keyword evidence="3" id="KW-1185">Reference proteome</keyword>
<dbReference type="Pfam" id="PF01593">
    <property type="entry name" value="Amino_oxidase"/>
    <property type="match status" value="1"/>
</dbReference>
<feature type="domain" description="Amine oxidase" evidence="1">
    <location>
        <begin position="662"/>
        <end position="925"/>
    </location>
</feature>
<dbReference type="PANTHER" id="PTHR43675">
    <property type="entry name" value="ARSENITE METHYLTRANSFERASE"/>
    <property type="match status" value="1"/>
</dbReference>
<dbReference type="Pfam" id="PF02353">
    <property type="entry name" value="CMAS"/>
    <property type="match status" value="2"/>
</dbReference>
<dbReference type="Proteomes" id="UP001386955">
    <property type="component" value="Unassembled WGS sequence"/>
</dbReference>
<gene>
    <name evidence="2" type="ORF">VNO78_20062</name>
</gene>